<dbReference type="AlphaFoldDB" id="A0A9W7HUI8"/>
<dbReference type="EMBL" id="BSYR01000019">
    <property type="protein sequence ID" value="GMI83232.1"/>
    <property type="molecule type" value="Genomic_DNA"/>
</dbReference>
<proteinExistence type="predicted"/>
<evidence type="ECO:0000313" key="1">
    <source>
        <dbReference type="EMBL" id="GMI83232.1"/>
    </source>
</evidence>
<keyword evidence="2" id="KW-1185">Reference proteome</keyword>
<dbReference type="OrthoDB" id="1743470at2759"/>
<sequence length="105" mass="11270">MAETYSTPVIGSGSNQFVRQQKENSAHVAATATRVCFSNQQIEDLQKLLSRMTTQSDSPSANTVLRGSSVFANFADNGTCQSWIVDSGASDHMTGYGLGDGDWQC</sequence>
<protein>
    <submittedName>
        <fullName evidence="1">Uncharacterized protein</fullName>
    </submittedName>
</protein>
<reference evidence="1" key="1">
    <citation type="submission" date="2023-05" db="EMBL/GenBank/DDBJ databases">
        <title>Genome and transcriptome analyses reveal genes involved in the formation of fine ridges on petal epidermal cells in Hibiscus trionum.</title>
        <authorList>
            <person name="Koshimizu S."/>
            <person name="Masuda S."/>
            <person name="Ishii T."/>
            <person name="Shirasu K."/>
            <person name="Hoshino A."/>
            <person name="Arita M."/>
        </authorList>
    </citation>
    <scope>NUCLEOTIDE SEQUENCE</scope>
    <source>
        <strain evidence="1">Hamamatsu line</strain>
    </source>
</reference>
<comment type="caution">
    <text evidence="1">The sequence shown here is derived from an EMBL/GenBank/DDBJ whole genome shotgun (WGS) entry which is preliminary data.</text>
</comment>
<dbReference type="Proteomes" id="UP001165190">
    <property type="component" value="Unassembled WGS sequence"/>
</dbReference>
<gene>
    <name evidence="1" type="ORF">HRI_001992500</name>
</gene>
<accession>A0A9W7HUI8</accession>
<evidence type="ECO:0000313" key="2">
    <source>
        <dbReference type="Proteomes" id="UP001165190"/>
    </source>
</evidence>
<name>A0A9W7HUI8_HIBTR</name>
<organism evidence="1 2">
    <name type="scientific">Hibiscus trionum</name>
    <name type="common">Flower of an hour</name>
    <dbReference type="NCBI Taxonomy" id="183268"/>
    <lineage>
        <taxon>Eukaryota</taxon>
        <taxon>Viridiplantae</taxon>
        <taxon>Streptophyta</taxon>
        <taxon>Embryophyta</taxon>
        <taxon>Tracheophyta</taxon>
        <taxon>Spermatophyta</taxon>
        <taxon>Magnoliopsida</taxon>
        <taxon>eudicotyledons</taxon>
        <taxon>Gunneridae</taxon>
        <taxon>Pentapetalae</taxon>
        <taxon>rosids</taxon>
        <taxon>malvids</taxon>
        <taxon>Malvales</taxon>
        <taxon>Malvaceae</taxon>
        <taxon>Malvoideae</taxon>
        <taxon>Hibiscus</taxon>
    </lineage>
</organism>